<dbReference type="Proteomes" id="UP000664859">
    <property type="component" value="Unassembled WGS sequence"/>
</dbReference>
<dbReference type="GO" id="GO:0001517">
    <property type="term" value="F:N-acetylglucosamine 6-O-sulfotransferase activity"/>
    <property type="evidence" value="ECO:0007669"/>
    <property type="project" value="TreeGrafter"/>
</dbReference>
<evidence type="ECO:0000313" key="3">
    <source>
        <dbReference type="Proteomes" id="UP000664859"/>
    </source>
</evidence>
<dbReference type="OrthoDB" id="6138663at2759"/>
<evidence type="ECO:0008006" key="4">
    <source>
        <dbReference type="Google" id="ProtNLM"/>
    </source>
</evidence>
<dbReference type="InterPro" id="IPR051135">
    <property type="entry name" value="Gal/GlcNAc/GalNAc_ST"/>
</dbReference>
<gene>
    <name evidence="2" type="ORF">JKP88DRAFT_261101</name>
</gene>
<dbReference type="AlphaFoldDB" id="A0A835Z1F9"/>
<evidence type="ECO:0000256" key="1">
    <source>
        <dbReference type="SAM" id="SignalP"/>
    </source>
</evidence>
<protein>
    <recommendedName>
        <fullName evidence="4">Sulfotransferase</fullName>
    </recommendedName>
</protein>
<keyword evidence="3" id="KW-1185">Reference proteome</keyword>
<feature type="signal peptide" evidence="1">
    <location>
        <begin position="1"/>
        <end position="18"/>
    </location>
</feature>
<keyword evidence="1" id="KW-0732">Signal</keyword>
<feature type="chain" id="PRO_5032795389" description="Sulfotransferase" evidence="1">
    <location>
        <begin position="19"/>
        <end position="445"/>
    </location>
</feature>
<dbReference type="EMBL" id="JAFCMP010000223">
    <property type="protein sequence ID" value="KAG5183290.1"/>
    <property type="molecule type" value="Genomic_DNA"/>
</dbReference>
<dbReference type="Gene3D" id="3.40.50.300">
    <property type="entry name" value="P-loop containing nucleotide triphosphate hydrolases"/>
    <property type="match status" value="1"/>
</dbReference>
<dbReference type="Pfam" id="PF13469">
    <property type="entry name" value="Sulfotransfer_3"/>
    <property type="match status" value="1"/>
</dbReference>
<sequence length="445" mass="49187">MRQRWGALWIALLGTALAGDLVETAKLSVREASESRREDARVTTGAPVPRLLTYCEETVLVKEGPTLASNGLPVHKQVIITGEGRSGSTLVGTLFRAPEWSYHYEPLRYAWPRLEGLKRLEHERYGRPMPMQCSAHYPHHCTAANAAALLEAVACTHSRRPLELLLREAAFAAEHPPRGAPWLGARNFEAATSNAVDFIRATGLYGPDADSVPSLADPADAEPPEDVQAHLRACVGKAGVAAKVIRITGKLEELFAVADELGVALDLVVHLVRDPRAVLASRYSVHWLYPVGRTYGPTYRWAKSTCDGMMLDASAGAGRAEYLLLRYEDLAGDSEERAHMVYQRIGAPVPEAVLREARVYDGCVNGSAQERAQCAEDMDNLAKEQKHFSQRYNTGPRNFTTQVHKWRDALSDDEVRAVEDGCEEVFRYMYPHATLYSKELAAAPR</sequence>
<accession>A0A835Z1F9</accession>
<comment type="caution">
    <text evidence="2">The sequence shown here is derived from an EMBL/GenBank/DDBJ whole genome shotgun (WGS) entry which is preliminary data.</text>
</comment>
<organism evidence="2 3">
    <name type="scientific">Tribonema minus</name>
    <dbReference type="NCBI Taxonomy" id="303371"/>
    <lineage>
        <taxon>Eukaryota</taxon>
        <taxon>Sar</taxon>
        <taxon>Stramenopiles</taxon>
        <taxon>Ochrophyta</taxon>
        <taxon>PX clade</taxon>
        <taxon>Xanthophyceae</taxon>
        <taxon>Tribonematales</taxon>
        <taxon>Tribonemataceae</taxon>
        <taxon>Tribonema</taxon>
    </lineage>
</organism>
<dbReference type="PANTHER" id="PTHR10704">
    <property type="entry name" value="CARBOHYDRATE SULFOTRANSFERASE"/>
    <property type="match status" value="1"/>
</dbReference>
<evidence type="ECO:0000313" key="2">
    <source>
        <dbReference type="EMBL" id="KAG5183290.1"/>
    </source>
</evidence>
<dbReference type="GO" id="GO:0006044">
    <property type="term" value="P:N-acetylglucosamine metabolic process"/>
    <property type="evidence" value="ECO:0007669"/>
    <property type="project" value="TreeGrafter"/>
</dbReference>
<dbReference type="GO" id="GO:0006790">
    <property type="term" value="P:sulfur compound metabolic process"/>
    <property type="evidence" value="ECO:0007669"/>
    <property type="project" value="TreeGrafter"/>
</dbReference>
<reference evidence="2" key="1">
    <citation type="submission" date="2021-02" db="EMBL/GenBank/DDBJ databases">
        <title>First Annotated Genome of the Yellow-green Alga Tribonema minus.</title>
        <authorList>
            <person name="Mahan K.M."/>
        </authorList>
    </citation>
    <scope>NUCLEOTIDE SEQUENCE</scope>
    <source>
        <strain evidence="2">UTEX B ZZ1240</strain>
    </source>
</reference>
<name>A0A835Z1F9_9STRA</name>
<dbReference type="PANTHER" id="PTHR10704:SF71">
    <property type="entry name" value="CARBOHYDRATE SULFOTRANSFERASE 1-LIKE"/>
    <property type="match status" value="1"/>
</dbReference>
<dbReference type="SUPFAM" id="SSF52540">
    <property type="entry name" value="P-loop containing nucleoside triphosphate hydrolases"/>
    <property type="match status" value="1"/>
</dbReference>
<dbReference type="InterPro" id="IPR027417">
    <property type="entry name" value="P-loop_NTPase"/>
</dbReference>
<proteinExistence type="predicted"/>